<dbReference type="InterPro" id="IPR051091">
    <property type="entry name" value="O-Glucosyltr/Glycosyltrsf_90"/>
</dbReference>
<gene>
    <name evidence="3" type="ORF">PanWU01x14_214010</name>
</gene>
<dbReference type="Proteomes" id="UP000237105">
    <property type="component" value="Unassembled WGS sequence"/>
</dbReference>
<sequence>MRESEIKKETREDVTIWQPFTKSSAVCASVFLFMLFIFVAIIMPMHFPDTADILTTLTSHKYHLNNTKFSETPRQKIEIPVNCTTYEATKTCPSDYPTTYNPEEHRDRPPPPTCPDFFRWIYEDLKPWAETGISRENVERAKDMGLANFRLVILKGKAYLETYRRSFQTRDLFSLWGILQLLRRYPGRVPDLDLMFNCGDPPMVLSRLFTGINATTVPPVFNYCKDKEHLDIIFPDWSFWGWAEINIRPWEPLLKDIKVGNNKTKWVNKDPYAFWKGNPTVAQTRRDLLRCNPTPTQDWNARLFVNDWRREERTGFRQSNLADQCTHRYKIYIEGVAWSVSQKYVLACDSVPLIIHPRFYDFFSRGLIPLHHYWPVKDYDKCRSIKFAVEWGNSHLKEAEEMGKATSEFIQEDLKMDNVYDYMFHSLNEYAKLLTYEPTIPEKATELCSESMACKERGLHKDFMLQSQVKSPADRGPCTMPPPFSPASLHSFLQRKTDTIKEVDLMEKQYYENQTKKP</sequence>
<dbReference type="EMBL" id="JXTB01000229">
    <property type="protein sequence ID" value="PON51701.1"/>
    <property type="molecule type" value="Genomic_DNA"/>
</dbReference>
<proteinExistence type="predicted"/>
<evidence type="ECO:0000313" key="3">
    <source>
        <dbReference type="EMBL" id="PON51701.1"/>
    </source>
</evidence>
<keyword evidence="1" id="KW-0472">Membrane</keyword>
<accession>A0A2P5BSC7</accession>
<dbReference type="PANTHER" id="PTHR12203">
    <property type="entry name" value="KDEL LYS-ASP-GLU-LEU CONTAINING - RELATED"/>
    <property type="match status" value="1"/>
</dbReference>
<comment type="caution">
    <text evidence="3">The sequence shown here is derived from an EMBL/GenBank/DDBJ whole genome shotgun (WGS) entry which is preliminary data.</text>
</comment>
<reference evidence="4" key="1">
    <citation type="submission" date="2016-06" db="EMBL/GenBank/DDBJ databases">
        <title>Parallel loss of symbiosis genes in relatives of nitrogen-fixing non-legume Parasponia.</title>
        <authorList>
            <person name="Van Velzen R."/>
            <person name="Holmer R."/>
            <person name="Bu F."/>
            <person name="Rutten L."/>
            <person name="Van Zeijl A."/>
            <person name="Liu W."/>
            <person name="Santuari L."/>
            <person name="Cao Q."/>
            <person name="Sharma T."/>
            <person name="Shen D."/>
            <person name="Roswanjaya Y."/>
            <person name="Wardhani T."/>
            <person name="Kalhor M.S."/>
            <person name="Jansen J."/>
            <person name="Van den Hoogen J."/>
            <person name="Gungor B."/>
            <person name="Hartog M."/>
            <person name="Hontelez J."/>
            <person name="Verver J."/>
            <person name="Yang W.-C."/>
            <person name="Schijlen E."/>
            <person name="Repin R."/>
            <person name="Schilthuizen M."/>
            <person name="Schranz E."/>
            <person name="Heidstra R."/>
            <person name="Miyata K."/>
            <person name="Fedorova E."/>
            <person name="Kohlen W."/>
            <person name="Bisseling T."/>
            <person name="Smit S."/>
            <person name="Geurts R."/>
        </authorList>
    </citation>
    <scope>NUCLEOTIDE SEQUENCE [LARGE SCALE GENOMIC DNA]</scope>
    <source>
        <strain evidence="4">cv. WU1-14</strain>
    </source>
</reference>
<dbReference type="AlphaFoldDB" id="A0A2P5BSC7"/>
<dbReference type="Pfam" id="PF05686">
    <property type="entry name" value="Glyco_transf_90"/>
    <property type="match status" value="1"/>
</dbReference>
<keyword evidence="1" id="KW-0812">Transmembrane</keyword>
<keyword evidence="4" id="KW-1185">Reference proteome</keyword>
<name>A0A2P5BSC7_PARAD</name>
<feature type="domain" description="Glycosyl transferase CAP10" evidence="2">
    <location>
        <begin position="188"/>
        <end position="437"/>
    </location>
</feature>
<evidence type="ECO:0000256" key="1">
    <source>
        <dbReference type="SAM" id="Phobius"/>
    </source>
</evidence>
<protein>
    <submittedName>
        <fullName evidence="3">Lipopolysaccharide-modifying protein</fullName>
    </submittedName>
</protein>
<dbReference type="PANTHER" id="PTHR12203:SF99">
    <property type="entry name" value="OS04G0534100 PROTEIN"/>
    <property type="match status" value="1"/>
</dbReference>
<dbReference type="OrthoDB" id="202415at2759"/>
<organism evidence="3 4">
    <name type="scientific">Parasponia andersonii</name>
    <name type="common">Sponia andersonii</name>
    <dbReference type="NCBI Taxonomy" id="3476"/>
    <lineage>
        <taxon>Eukaryota</taxon>
        <taxon>Viridiplantae</taxon>
        <taxon>Streptophyta</taxon>
        <taxon>Embryophyta</taxon>
        <taxon>Tracheophyta</taxon>
        <taxon>Spermatophyta</taxon>
        <taxon>Magnoliopsida</taxon>
        <taxon>eudicotyledons</taxon>
        <taxon>Gunneridae</taxon>
        <taxon>Pentapetalae</taxon>
        <taxon>rosids</taxon>
        <taxon>fabids</taxon>
        <taxon>Rosales</taxon>
        <taxon>Cannabaceae</taxon>
        <taxon>Parasponia</taxon>
    </lineage>
</organism>
<evidence type="ECO:0000313" key="4">
    <source>
        <dbReference type="Proteomes" id="UP000237105"/>
    </source>
</evidence>
<dbReference type="SMART" id="SM00672">
    <property type="entry name" value="CAP10"/>
    <property type="match status" value="1"/>
</dbReference>
<dbReference type="InterPro" id="IPR006598">
    <property type="entry name" value="CAP10"/>
</dbReference>
<keyword evidence="1" id="KW-1133">Transmembrane helix</keyword>
<evidence type="ECO:0000259" key="2">
    <source>
        <dbReference type="SMART" id="SM00672"/>
    </source>
</evidence>
<feature type="transmembrane region" description="Helical" evidence="1">
    <location>
        <begin position="25"/>
        <end position="47"/>
    </location>
</feature>